<dbReference type="InterPro" id="IPR011009">
    <property type="entry name" value="Kinase-like_dom_sf"/>
</dbReference>
<dbReference type="AlphaFoldDB" id="A0A078B6U0"/>
<keyword evidence="3" id="KW-0808">Transferase</keyword>
<dbReference type="EMBL" id="CCKQ01017970">
    <property type="protein sequence ID" value="CDW89901.1"/>
    <property type="molecule type" value="Genomic_DNA"/>
</dbReference>
<evidence type="ECO:0000256" key="1">
    <source>
        <dbReference type="SAM" id="MobiDB-lite"/>
    </source>
</evidence>
<accession>A0A078B6U0</accession>
<dbReference type="Gene3D" id="1.10.510.10">
    <property type="entry name" value="Transferase(Phosphotransferase) domain 1"/>
    <property type="match status" value="1"/>
</dbReference>
<dbReference type="GO" id="GO:0005634">
    <property type="term" value="C:nucleus"/>
    <property type="evidence" value="ECO:0007669"/>
    <property type="project" value="TreeGrafter"/>
</dbReference>
<feature type="domain" description="Protein kinase" evidence="2">
    <location>
        <begin position="42"/>
        <end position="382"/>
    </location>
</feature>
<evidence type="ECO:0000313" key="3">
    <source>
        <dbReference type="EMBL" id="CDW89901.1"/>
    </source>
</evidence>
<dbReference type="Pfam" id="PF00069">
    <property type="entry name" value="Pkinase"/>
    <property type="match status" value="1"/>
</dbReference>
<name>A0A078B6U0_STYLE</name>
<organism evidence="3 4">
    <name type="scientific">Stylonychia lemnae</name>
    <name type="common">Ciliate</name>
    <dbReference type="NCBI Taxonomy" id="5949"/>
    <lineage>
        <taxon>Eukaryota</taxon>
        <taxon>Sar</taxon>
        <taxon>Alveolata</taxon>
        <taxon>Ciliophora</taxon>
        <taxon>Intramacronucleata</taxon>
        <taxon>Spirotrichea</taxon>
        <taxon>Stichotrichia</taxon>
        <taxon>Sporadotrichida</taxon>
        <taxon>Oxytrichidae</taxon>
        <taxon>Stylonychinae</taxon>
        <taxon>Stylonychia</taxon>
    </lineage>
</organism>
<keyword evidence="3" id="KW-0418">Kinase</keyword>
<gene>
    <name evidence="3" type="primary">Contig4333.g4637</name>
    <name evidence="3" type="ORF">STYLEM_19041</name>
</gene>
<feature type="region of interest" description="Disordered" evidence="1">
    <location>
        <begin position="392"/>
        <end position="413"/>
    </location>
</feature>
<protein>
    <submittedName>
        <fullName evidence="3">Protein kinase domain containing protein</fullName>
    </submittedName>
</protein>
<evidence type="ECO:0000259" key="2">
    <source>
        <dbReference type="PROSITE" id="PS50011"/>
    </source>
</evidence>
<dbReference type="GO" id="GO:0004674">
    <property type="term" value="F:protein serine/threonine kinase activity"/>
    <property type="evidence" value="ECO:0007669"/>
    <property type="project" value="TreeGrafter"/>
</dbReference>
<dbReference type="SUPFAM" id="SSF56112">
    <property type="entry name" value="Protein kinase-like (PK-like)"/>
    <property type="match status" value="1"/>
</dbReference>
<dbReference type="OrthoDB" id="4062651at2759"/>
<dbReference type="InterPro" id="IPR000719">
    <property type="entry name" value="Prot_kinase_dom"/>
</dbReference>
<dbReference type="InParanoid" id="A0A078B6U0"/>
<dbReference type="PANTHER" id="PTHR44167">
    <property type="entry name" value="OVARIAN-SPECIFIC SERINE/THREONINE-PROTEIN KINASE LOK-RELATED"/>
    <property type="match status" value="1"/>
</dbReference>
<dbReference type="GO" id="GO:0005524">
    <property type="term" value="F:ATP binding"/>
    <property type="evidence" value="ECO:0007669"/>
    <property type="project" value="InterPro"/>
</dbReference>
<reference evidence="3 4" key="1">
    <citation type="submission" date="2014-06" db="EMBL/GenBank/DDBJ databases">
        <authorList>
            <person name="Swart Estienne"/>
        </authorList>
    </citation>
    <scope>NUCLEOTIDE SEQUENCE [LARGE SCALE GENOMIC DNA]</scope>
    <source>
        <strain evidence="3 4">130c</strain>
    </source>
</reference>
<dbReference type="PANTHER" id="PTHR44167:SF24">
    <property type="entry name" value="SERINE_THREONINE-PROTEIN KINASE CHK2"/>
    <property type="match status" value="1"/>
</dbReference>
<dbReference type="Proteomes" id="UP000039865">
    <property type="component" value="Unassembled WGS sequence"/>
</dbReference>
<feature type="compositionally biased region" description="Low complexity" evidence="1">
    <location>
        <begin position="394"/>
        <end position="413"/>
    </location>
</feature>
<evidence type="ECO:0000313" key="4">
    <source>
        <dbReference type="Proteomes" id="UP000039865"/>
    </source>
</evidence>
<dbReference type="SMART" id="SM00220">
    <property type="entry name" value="S_TKc"/>
    <property type="match status" value="1"/>
</dbReference>
<proteinExistence type="predicted"/>
<keyword evidence="4" id="KW-1185">Reference proteome</keyword>
<sequence length="413" mass="47552">MRPLENLTSDSVFTEQEVNQIDTSTPIPQVSNQRAPQQLEPIKVLKSFSSKSSHKTFLVRSRIEGQHNIARETWNHQETDLENTEVQAQTQISMIEPPVGGDSNSLKVVKVYDNSDSKSLNELSHELSIMRKLVGIDSNTIQNFGAANINSETAAFVDEQFQVHQYPQGYTILVQEYCKNADLLSFVLNEGNQKQQAECLNQSLLIRKIIRQLVKTIDQFHCKLNMSLLNLKPSKILLDQSLGPKFYDFRSCTSNMYSRINREMFKIDQLEQSDLIYLAPEVINANHNSELRGDKIDMFSLGAMLFVCLFKQAPFKTASPRDSFYKYIHSNKFSLQEKFFQFHPATKGLYIDSDLKRLLISLLAYDPQQRPTASEVLENTWFKKEETQLNSVHQQSKTQQESQLQQQQLQQQQ</sequence>
<dbReference type="PROSITE" id="PS50011">
    <property type="entry name" value="PROTEIN_KINASE_DOM"/>
    <property type="match status" value="1"/>
</dbReference>
<dbReference type="GO" id="GO:0044773">
    <property type="term" value="P:mitotic DNA damage checkpoint signaling"/>
    <property type="evidence" value="ECO:0007669"/>
    <property type="project" value="TreeGrafter"/>
</dbReference>